<gene>
    <name evidence="1" type="ORF">YSA_04242</name>
</gene>
<dbReference type="HOGENOM" id="CLU_2719277_0_0_6"/>
<sequence length="72" mass="8215">MARRLARQTVQIRKLPEQALGHLGERNGFFDIHVTWLPDSGQTITAASRSDDAVSLYSLRRPQVRIDWHATC</sequence>
<proteinExistence type="predicted"/>
<dbReference type="KEGG" id="ppi:YSA_04242"/>
<dbReference type="AlphaFoldDB" id="I3UU90"/>
<reference evidence="1 2" key="1">
    <citation type="journal article" date="2012" name="J. Bacteriol.">
        <title>Complete Genome Sequence of the Naphthalene-Degrading Pseudomonas putida Strain ND6.</title>
        <authorList>
            <person name="Li S."/>
            <person name="Zhao H."/>
            <person name="Li Y."/>
            <person name="Niu S."/>
            <person name="Cai B."/>
        </authorList>
    </citation>
    <scope>NUCLEOTIDE SEQUENCE [LARGE SCALE GENOMIC DNA]</scope>
    <source>
        <strain evidence="1 2">ND6</strain>
    </source>
</reference>
<evidence type="ECO:0000313" key="1">
    <source>
        <dbReference type="EMBL" id="AFK69061.1"/>
    </source>
</evidence>
<accession>I3UU90</accession>
<organism evidence="1 2">
    <name type="scientific">Pseudomonas putida ND6</name>
    <dbReference type="NCBI Taxonomy" id="231023"/>
    <lineage>
        <taxon>Bacteria</taxon>
        <taxon>Pseudomonadati</taxon>
        <taxon>Pseudomonadota</taxon>
        <taxon>Gammaproteobacteria</taxon>
        <taxon>Pseudomonadales</taxon>
        <taxon>Pseudomonadaceae</taxon>
        <taxon>Pseudomonas</taxon>
    </lineage>
</organism>
<name>I3UU90_PSEPU</name>
<protein>
    <submittedName>
        <fullName evidence="1">Uncharacterized protein</fullName>
    </submittedName>
</protein>
<dbReference type="EMBL" id="CP003588">
    <property type="protein sequence ID" value="AFK69061.1"/>
    <property type="molecule type" value="Genomic_DNA"/>
</dbReference>
<evidence type="ECO:0000313" key="2">
    <source>
        <dbReference type="Proteomes" id="UP000005268"/>
    </source>
</evidence>
<dbReference type="Proteomes" id="UP000005268">
    <property type="component" value="Chromosome"/>
</dbReference>